<evidence type="ECO:0000256" key="2">
    <source>
        <dbReference type="ARBA" id="ARBA00008072"/>
    </source>
</evidence>
<dbReference type="InterPro" id="IPR013149">
    <property type="entry name" value="ADH-like_C"/>
</dbReference>
<dbReference type="PANTHER" id="PTHR43161">
    <property type="entry name" value="SORBITOL DEHYDROGENASE"/>
    <property type="match status" value="1"/>
</dbReference>
<dbReference type="GeneID" id="64980155"/>
<protein>
    <recommendedName>
        <fullName evidence="7">Enoyl reductase (ER) domain-containing protein</fullName>
    </recommendedName>
</protein>
<evidence type="ECO:0000256" key="3">
    <source>
        <dbReference type="ARBA" id="ARBA00022723"/>
    </source>
</evidence>
<dbReference type="GO" id="GO:0005737">
    <property type="term" value="C:cytoplasm"/>
    <property type="evidence" value="ECO:0007669"/>
    <property type="project" value="TreeGrafter"/>
</dbReference>
<reference evidence="8" key="1">
    <citation type="submission" date="2021-01" db="EMBL/GenBank/DDBJ databases">
        <authorList>
            <consortium name="Aspergillus puulaauensis MK2 genome sequencing consortium"/>
            <person name="Kazuki M."/>
            <person name="Futagami T."/>
        </authorList>
    </citation>
    <scope>NUCLEOTIDE SEQUENCE</scope>
    <source>
        <strain evidence="8">MK2</strain>
    </source>
</reference>
<dbReference type="EMBL" id="AP024450">
    <property type="protein sequence ID" value="BCS30158.1"/>
    <property type="molecule type" value="Genomic_DNA"/>
</dbReference>
<comment type="similarity">
    <text evidence="2 6">Belongs to the zinc-containing alcohol dehydrogenase family.</text>
</comment>
<comment type="cofactor">
    <cofactor evidence="1 6">
        <name>Zn(2+)</name>
        <dbReference type="ChEBI" id="CHEBI:29105"/>
    </cofactor>
</comment>
<dbReference type="InterPro" id="IPR020843">
    <property type="entry name" value="ER"/>
</dbReference>
<evidence type="ECO:0000256" key="1">
    <source>
        <dbReference type="ARBA" id="ARBA00001947"/>
    </source>
</evidence>
<sequence length="369" mass="39214">MARETMLALRLHGRQDIKLDTVPIPNCLPNQVRVRVAYCGICGSDIHEYEAGPILAPQAQETNPHSGARLPVILGHEMSGTVVEVGPDVEGIRIGQKVVVNPLLADSQIQAQACFSCLRGSFNTCKRSTYYGINAPGGGFSSEICVSAANVVPVPETVSLRAAALAEPLAVACHMIERSGFTAGDNVLILGAGPIGLALLMLLRSKGAKRVLVSEVSELRISHARRLGADLVIDPLKGGKDSNPVLKAVYDLTDEGVEIAFDASGLQTTLDTAIASVRPGGTIFNVAIHEKPLSLDLNALSLQEKRLTGGICYLKRDFEEVLALQESGRLPAEEMITSVVPLSGVIEGGFQELMVHKAKHVKILIQPGV</sequence>
<feature type="domain" description="Enoyl reductase (ER)" evidence="7">
    <location>
        <begin position="13"/>
        <end position="365"/>
    </location>
</feature>
<evidence type="ECO:0000256" key="5">
    <source>
        <dbReference type="ARBA" id="ARBA00023002"/>
    </source>
</evidence>
<dbReference type="Gene3D" id="3.90.180.10">
    <property type="entry name" value="Medium-chain alcohol dehydrogenases, catalytic domain"/>
    <property type="match status" value="1"/>
</dbReference>
<dbReference type="GO" id="GO:0008270">
    <property type="term" value="F:zinc ion binding"/>
    <property type="evidence" value="ECO:0007669"/>
    <property type="project" value="InterPro"/>
</dbReference>
<dbReference type="PANTHER" id="PTHR43161:SF23">
    <property type="entry name" value="(R,R)-BUTANEDIOL DEHYDROGENASE-RELATED"/>
    <property type="match status" value="1"/>
</dbReference>
<evidence type="ECO:0000313" key="9">
    <source>
        <dbReference type="Proteomes" id="UP000654913"/>
    </source>
</evidence>
<dbReference type="GO" id="GO:0034079">
    <property type="term" value="P:butanediol biosynthetic process"/>
    <property type="evidence" value="ECO:0007669"/>
    <property type="project" value="TreeGrafter"/>
</dbReference>
<name>A0A7R8AUR5_9EURO</name>
<dbReference type="KEGG" id="apuu:APUU_80461S"/>
<accession>A0A7R8AUR5</accession>
<evidence type="ECO:0000256" key="6">
    <source>
        <dbReference type="RuleBase" id="RU361277"/>
    </source>
</evidence>
<dbReference type="GO" id="GO:0000721">
    <property type="term" value="F:(R,R)-butanediol dehydrogenase activity"/>
    <property type="evidence" value="ECO:0007669"/>
    <property type="project" value="TreeGrafter"/>
</dbReference>
<reference evidence="8" key="2">
    <citation type="submission" date="2021-02" db="EMBL/GenBank/DDBJ databases">
        <title>Aspergillus puulaauensis MK2 genome sequence.</title>
        <authorList>
            <person name="Futagami T."/>
            <person name="Mori K."/>
            <person name="Kadooka C."/>
            <person name="Tanaka T."/>
        </authorList>
    </citation>
    <scope>NUCLEOTIDE SEQUENCE</scope>
    <source>
        <strain evidence="8">MK2</strain>
    </source>
</reference>
<dbReference type="Gene3D" id="3.40.50.720">
    <property type="entry name" value="NAD(P)-binding Rossmann-like Domain"/>
    <property type="match status" value="1"/>
</dbReference>
<dbReference type="InterPro" id="IPR036291">
    <property type="entry name" value="NAD(P)-bd_dom_sf"/>
</dbReference>
<keyword evidence="3 6" id="KW-0479">Metal-binding</keyword>
<keyword evidence="5" id="KW-0560">Oxidoreductase</keyword>
<dbReference type="SMART" id="SM00829">
    <property type="entry name" value="PKS_ER"/>
    <property type="match status" value="1"/>
</dbReference>
<dbReference type="InterPro" id="IPR002328">
    <property type="entry name" value="ADH_Zn_CS"/>
</dbReference>
<keyword evidence="9" id="KW-1185">Reference proteome</keyword>
<evidence type="ECO:0000256" key="4">
    <source>
        <dbReference type="ARBA" id="ARBA00022833"/>
    </source>
</evidence>
<dbReference type="Proteomes" id="UP000654913">
    <property type="component" value="Chromosome 8"/>
</dbReference>
<dbReference type="CDD" id="cd08233">
    <property type="entry name" value="butanediol_DH_like"/>
    <property type="match status" value="1"/>
</dbReference>
<keyword evidence="4 6" id="KW-0862">Zinc</keyword>
<dbReference type="PROSITE" id="PS00059">
    <property type="entry name" value="ADH_ZINC"/>
    <property type="match status" value="1"/>
</dbReference>
<dbReference type="OrthoDB" id="3941538at2759"/>
<dbReference type="InterPro" id="IPR011032">
    <property type="entry name" value="GroES-like_sf"/>
</dbReference>
<evidence type="ECO:0000259" key="7">
    <source>
        <dbReference type="SMART" id="SM00829"/>
    </source>
</evidence>
<dbReference type="Pfam" id="PF08240">
    <property type="entry name" value="ADH_N"/>
    <property type="match status" value="1"/>
</dbReference>
<dbReference type="AlphaFoldDB" id="A0A7R8AUR5"/>
<dbReference type="Pfam" id="PF00107">
    <property type="entry name" value="ADH_zinc_N"/>
    <property type="match status" value="1"/>
</dbReference>
<dbReference type="SUPFAM" id="SSF51735">
    <property type="entry name" value="NAD(P)-binding Rossmann-fold domains"/>
    <property type="match status" value="1"/>
</dbReference>
<proteinExistence type="inferred from homology"/>
<dbReference type="InterPro" id="IPR013154">
    <property type="entry name" value="ADH-like_N"/>
</dbReference>
<evidence type="ECO:0000313" key="8">
    <source>
        <dbReference type="EMBL" id="BCS30158.1"/>
    </source>
</evidence>
<organism evidence="8 9">
    <name type="scientific">Aspergillus puulaauensis</name>
    <dbReference type="NCBI Taxonomy" id="1220207"/>
    <lineage>
        <taxon>Eukaryota</taxon>
        <taxon>Fungi</taxon>
        <taxon>Dikarya</taxon>
        <taxon>Ascomycota</taxon>
        <taxon>Pezizomycotina</taxon>
        <taxon>Eurotiomycetes</taxon>
        <taxon>Eurotiomycetidae</taxon>
        <taxon>Eurotiales</taxon>
        <taxon>Aspergillaceae</taxon>
        <taxon>Aspergillus</taxon>
    </lineage>
</organism>
<gene>
    <name evidence="8" type="ORF">APUU_80461S</name>
</gene>
<dbReference type="SUPFAM" id="SSF50129">
    <property type="entry name" value="GroES-like"/>
    <property type="match status" value="1"/>
</dbReference>
<dbReference type="RefSeq" id="XP_041562344.1">
    <property type="nucleotide sequence ID" value="XM_041696743.1"/>
</dbReference>